<name>A0A1S8AWI0_9EURY</name>
<keyword evidence="3" id="KW-1185">Reference proteome</keyword>
<comment type="caution">
    <text evidence="2">The sequence shown here is derived from an EMBL/GenBank/DDBJ whole genome shotgun (WGS) entry which is preliminary data.</text>
</comment>
<accession>A0A1S8AWI0</accession>
<dbReference type="AlphaFoldDB" id="A0A1S8AWI0"/>
<proteinExistence type="predicted"/>
<protein>
    <submittedName>
        <fullName evidence="2">Uncharacterized protein</fullName>
    </submittedName>
</protein>
<evidence type="ECO:0000313" key="3">
    <source>
        <dbReference type="Proteomes" id="UP000189370"/>
    </source>
</evidence>
<dbReference type="Proteomes" id="UP000189370">
    <property type="component" value="Unassembled WGS sequence"/>
</dbReference>
<dbReference type="EMBL" id="LWLN01000001">
    <property type="protein sequence ID" value="OLZ40899.1"/>
    <property type="molecule type" value="Genomic_DNA"/>
</dbReference>
<dbReference type="STRING" id="301967.A6E15_07795"/>
<feature type="region of interest" description="Disordered" evidence="1">
    <location>
        <begin position="73"/>
        <end position="97"/>
    </location>
</feature>
<reference evidence="3" key="1">
    <citation type="submission" date="2016-04" db="EMBL/GenBank/DDBJ databases">
        <authorList>
            <person name="Chen S.-C."/>
            <person name="Lai M.-C."/>
        </authorList>
    </citation>
    <scope>NUCLEOTIDE SEQUENCE [LARGE SCALE GENOMIC DNA]</scope>
    <source>
        <strain evidence="3">AB14</strain>
    </source>
</reference>
<sequence length="97" mass="9888">MAIGLLRGVFGRRNPSPFVAGRVDDRDPVGVPSLEIDPGLVVGGPETVGAGLGLLLADGDADRQQVAGFVVGRVGRSRDRGPETRTAGGVASSGRPR</sequence>
<organism evidence="2 3">
    <name type="scientific">Natrinema saccharevitans</name>
    <dbReference type="NCBI Taxonomy" id="301967"/>
    <lineage>
        <taxon>Archaea</taxon>
        <taxon>Methanobacteriati</taxon>
        <taxon>Methanobacteriota</taxon>
        <taxon>Stenosarchaea group</taxon>
        <taxon>Halobacteria</taxon>
        <taxon>Halobacteriales</taxon>
        <taxon>Natrialbaceae</taxon>
        <taxon>Natrinema</taxon>
    </lineage>
</organism>
<gene>
    <name evidence="2" type="ORF">A6E15_07795</name>
</gene>
<evidence type="ECO:0000256" key="1">
    <source>
        <dbReference type="SAM" id="MobiDB-lite"/>
    </source>
</evidence>
<evidence type="ECO:0000313" key="2">
    <source>
        <dbReference type="EMBL" id="OLZ40899.1"/>
    </source>
</evidence>
<dbReference type="RefSeq" id="WP_175607227.1">
    <property type="nucleotide sequence ID" value="NZ_LWLN01000001.1"/>
</dbReference>